<feature type="domain" description="FAD-dependent oxidoreductase 2 FAD-binding" evidence="6">
    <location>
        <begin position="19"/>
        <end position="443"/>
    </location>
</feature>
<dbReference type="Proteomes" id="UP001522905">
    <property type="component" value="Unassembled WGS sequence"/>
</dbReference>
<keyword evidence="3 5" id="KW-0274">FAD</keyword>
<dbReference type="SUPFAM" id="SSF51905">
    <property type="entry name" value="FAD/NAD(P)-binding domain"/>
    <property type="match status" value="1"/>
</dbReference>
<evidence type="ECO:0000256" key="4">
    <source>
        <dbReference type="ARBA" id="ARBA00023002"/>
    </source>
</evidence>
<dbReference type="InterPro" id="IPR003953">
    <property type="entry name" value="FAD-dep_OxRdtase_2_FAD-bd"/>
</dbReference>
<evidence type="ECO:0000313" key="7">
    <source>
        <dbReference type="EMBL" id="MCK8624529.1"/>
    </source>
</evidence>
<organism evidence="7 8">
    <name type="scientific">Apilactobacillus xinyiensis</name>
    <dbReference type="NCBI Taxonomy" id="2841032"/>
    <lineage>
        <taxon>Bacteria</taxon>
        <taxon>Bacillati</taxon>
        <taxon>Bacillota</taxon>
        <taxon>Bacilli</taxon>
        <taxon>Lactobacillales</taxon>
        <taxon>Lactobacillaceae</taxon>
        <taxon>Apilactobacillus</taxon>
    </lineage>
</organism>
<dbReference type="Pfam" id="PF00890">
    <property type="entry name" value="FAD_binding_2"/>
    <property type="match status" value="1"/>
</dbReference>
<evidence type="ECO:0000256" key="5">
    <source>
        <dbReference type="RuleBase" id="RU366062"/>
    </source>
</evidence>
<dbReference type="NCBIfam" id="TIGR01813">
    <property type="entry name" value="flavo_cyto_c"/>
    <property type="match status" value="1"/>
</dbReference>
<accession>A0ABT0I1E2</accession>
<keyword evidence="4 5" id="KW-0560">Oxidoreductase</keyword>
<dbReference type="SUPFAM" id="SSF56425">
    <property type="entry name" value="Succinate dehydrogenase/fumarate reductase flavoprotein, catalytic domain"/>
    <property type="match status" value="1"/>
</dbReference>
<dbReference type="PANTHER" id="PTHR43400:SF7">
    <property type="entry name" value="FAD-DEPENDENT OXIDOREDUCTASE 2 FAD BINDING DOMAIN-CONTAINING PROTEIN"/>
    <property type="match status" value="1"/>
</dbReference>
<dbReference type="InterPro" id="IPR010960">
    <property type="entry name" value="Flavocytochrome_c"/>
</dbReference>
<keyword evidence="8" id="KW-1185">Reference proteome</keyword>
<name>A0ABT0I1E2_9LACO</name>
<comment type="cofactor">
    <cofactor evidence="1">
        <name>FAD</name>
        <dbReference type="ChEBI" id="CHEBI:57692"/>
    </cofactor>
</comment>
<dbReference type="InterPro" id="IPR036188">
    <property type="entry name" value="FAD/NAD-bd_sf"/>
</dbReference>
<dbReference type="InterPro" id="IPR027477">
    <property type="entry name" value="Succ_DH/fumarate_Rdtase_cat_sf"/>
</dbReference>
<dbReference type="Gene3D" id="3.50.50.60">
    <property type="entry name" value="FAD/NAD(P)-binding domain"/>
    <property type="match status" value="1"/>
</dbReference>
<protein>
    <submittedName>
        <fullName evidence="7">Flavocytochrome c</fullName>
    </submittedName>
</protein>
<dbReference type="RefSeq" id="WP_248601587.1">
    <property type="nucleotide sequence ID" value="NZ_JAJIAO010000002.1"/>
</dbReference>
<dbReference type="EMBL" id="JAJIAO010000002">
    <property type="protein sequence ID" value="MCK8624529.1"/>
    <property type="molecule type" value="Genomic_DNA"/>
</dbReference>
<gene>
    <name evidence="7" type="ORF">LNP07_03270</name>
</gene>
<keyword evidence="2 5" id="KW-0285">Flavoprotein</keyword>
<dbReference type="NCBIfam" id="NF005064">
    <property type="entry name" value="PRK06481.1"/>
    <property type="match status" value="1"/>
</dbReference>
<comment type="similarity">
    <text evidence="5">Belongs to the FAD-dependent oxidoreductase 2 family. FRD/SDH subfamily.</text>
</comment>
<sequence length="462" mass="50426">MAKYIFTPNSIEQLRDKYDVIIVGSGATGLVSAIQAYELGLHPVILEKMDKLGGNTNRASSGMNAAETDVQLKNHIVDSYDEFYNDTFIGGGKTNNPELLKYFTTHAALSINWLTEHGINLDSLTITGGMHTRRTHRPDSMAPIGNFLVTSFLKIIEKYQIPVFNNVKVNRLLMDNNTVNGVSLELSNGNIKSLASKAVILATGGFGANKEIIRKYRSDLSDYRTTNQEGATGDGLDLAQQIGASLVDMREIQVHPTVYQETAHTYLIGEAVRGEGAILVDNQGNRFVNELDTRQAVTDAINKDADGSAYLIFDTNVRKKVPAIEFYDMIGAVTHGSSINDLADKLKMGSEKLSKTVDAWNQAVSSKVDSLYQRSTGMNTLLNKAPYYAIHIAPAIHYTMGGIKINHKAEVLNKHNLPIKGLFAGGEVTGGLHGNNRIGGNSIAETIVFGRQAGQQVFKYLS</sequence>
<evidence type="ECO:0000256" key="3">
    <source>
        <dbReference type="ARBA" id="ARBA00022827"/>
    </source>
</evidence>
<reference evidence="7 8" key="1">
    <citation type="submission" date="2021-11" db="EMBL/GenBank/DDBJ databases">
        <title>Comparative genomics of bee honey and flower isolates.</title>
        <authorList>
            <person name="Bechtner J.D."/>
            <person name="Gallus M.K."/>
            <person name="Ehrmann M."/>
        </authorList>
    </citation>
    <scope>NUCLEOTIDE SEQUENCE [LARGE SCALE GENOMIC DNA]</scope>
    <source>
        <strain evidence="7 8">M161</strain>
    </source>
</reference>
<evidence type="ECO:0000256" key="2">
    <source>
        <dbReference type="ARBA" id="ARBA00022630"/>
    </source>
</evidence>
<evidence type="ECO:0000313" key="8">
    <source>
        <dbReference type="Proteomes" id="UP001522905"/>
    </source>
</evidence>
<comment type="caution">
    <text evidence="7">The sequence shown here is derived from an EMBL/GenBank/DDBJ whole genome shotgun (WGS) entry which is preliminary data.</text>
</comment>
<proteinExistence type="inferred from homology"/>
<dbReference type="PANTHER" id="PTHR43400">
    <property type="entry name" value="FUMARATE REDUCTASE"/>
    <property type="match status" value="1"/>
</dbReference>
<dbReference type="InterPro" id="IPR050315">
    <property type="entry name" value="FAD-oxidoreductase_2"/>
</dbReference>
<evidence type="ECO:0000256" key="1">
    <source>
        <dbReference type="ARBA" id="ARBA00001974"/>
    </source>
</evidence>
<dbReference type="Gene3D" id="3.90.700.10">
    <property type="entry name" value="Succinate dehydrogenase/fumarate reductase flavoprotein, catalytic domain"/>
    <property type="match status" value="1"/>
</dbReference>
<evidence type="ECO:0000259" key="6">
    <source>
        <dbReference type="Pfam" id="PF00890"/>
    </source>
</evidence>